<comment type="caution">
    <text evidence="1">The sequence shown here is derived from an EMBL/GenBank/DDBJ whole genome shotgun (WGS) entry which is preliminary data.</text>
</comment>
<protein>
    <submittedName>
        <fullName evidence="1">Uncharacterized protein</fullName>
    </submittedName>
</protein>
<name>A0A8H5TJ56_FUSHE</name>
<dbReference type="AlphaFoldDB" id="A0A8H5TJ56"/>
<dbReference type="OrthoDB" id="5101662at2759"/>
<proteinExistence type="predicted"/>
<organism evidence="1 2">
    <name type="scientific">Fusarium heterosporum</name>
    <dbReference type="NCBI Taxonomy" id="42747"/>
    <lineage>
        <taxon>Eukaryota</taxon>
        <taxon>Fungi</taxon>
        <taxon>Dikarya</taxon>
        <taxon>Ascomycota</taxon>
        <taxon>Pezizomycotina</taxon>
        <taxon>Sordariomycetes</taxon>
        <taxon>Hypocreomycetidae</taxon>
        <taxon>Hypocreales</taxon>
        <taxon>Nectriaceae</taxon>
        <taxon>Fusarium</taxon>
        <taxon>Fusarium heterosporum species complex</taxon>
    </lineage>
</organism>
<evidence type="ECO:0000313" key="1">
    <source>
        <dbReference type="EMBL" id="KAF5673194.1"/>
    </source>
</evidence>
<keyword evidence="2" id="KW-1185">Reference proteome</keyword>
<dbReference type="EMBL" id="JAAGWQ010000055">
    <property type="protein sequence ID" value="KAF5673194.1"/>
    <property type="molecule type" value="Genomic_DNA"/>
</dbReference>
<evidence type="ECO:0000313" key="2">
    <source>
        <dbReference type="Proteomes" id="UP000567885"/>
    </source>
</evidence>
<gene>
    <name evidence="1" type="ORF">FHETE_3487</name>
</gene>
<dbReference type="Proteomes" id="UP000567885">
    <property type="component" value="Unassembled WGS sequence"/>
</dbReference>
<reference evidence="1 2" key="1">
    <citation type="submission" date="2020-05" db="EMBL/GenBank/DDBJ databases">
        <title>Identification and distribution of gene clusters putatively required for synthesis of sphingolipid metabolism inhibitors in phylogenetically diverse species of the filamentous fungus Fusarium.</title>
        <authorList>
            <person name="Kim H.-S."/>
            <person name="Busman M."/>
            <person name="Brown D.W."/>
            <person name="Divon H."/>
            <person name="Uhlig S."/>
            <person name="Proctor R.H."/>
        </authorList>
    </citation>
    <scope>NUCLEOTIDE SEQUENCE [LARGE SCALE GENOMIC DNA]</scope>
    <source>
        <strain evidence="1 2">NRRL 20693</strain>
    </source>
</reference>
<accession>A0A8H5TJ56</accession>
<sequence length="314" mass="36066">MTTQHELSFASDFPPRDLSLKIRPVPHKRSFNITSFGPGADPAIQRTARSVSDVDLNIRPSIYSDDPEFDSQVFERERLHNRWIRDDEDWLGYKMRSDDNRKLLSCVEAHQNRTRGPLNEAPTDPTWGYYIFVTAYSDVSRQKLEPAMEALVRLTIRNLRSISSSPYGEEAAKRFKLDVVEDKEALEGASEDRVREEFCAQLRGLGMLEDDLMFRGIGSSRFTACILFDENTIEKLSNISFSIHLEKDELQIEDMSIRLIDPKWDYPAEPYPEAIEDGVPYRGADDCPVSGIAELYRRMQGDLMEEYPLLLTLA</sequence>